<accession>A0A085LLR4</accession>
<feature type="region of interest" description="Disordered" evidence="1">
    <location>
        <begin position="18"/>
        <end position="100"/>
    </location>
</feature>
<feature type="compositionally biased region" description="Polar residues" evidence="1">
    <location>
        <begin position="33"/>
        <end position="55"/>
    </location>
</feature>
<evidence type="ECO:0000313" key="2">
    <source>
        <dbReference type="EMBL" id="KFD45910.1"/>
    </source>
</evidence>
<evidence type="ECO:0000256" key="1">
    <source>
        <dbReference type="SAM" id="MobiDB-lite"/>
    </source>
</evidence>
<gene>
    <name evidence="2" type="ORF">M513_13195</name>
</gene>
<name>A0A085LLR4_9BILA</name>
<dbReference type="AlphaFoldDB" id="A0A085LLR4"/>
<sequence length="100" mass="10854">MQRDCTKETCRPARRCDLHGAVSQPPDDADVTNGLNTEGTKGNSSGSITPQNEENASVLPKSCHTCSGMESDGCGSRTRQKRSVRTPVRPYDAYLDNPKL</sequence>
<proteinExistence type="predicted"/>
<evidence type="ECO:0000313" key="3">
    <source>
        <dbReference type="Proteomes" id="UP000030764"/>
    </source>
</evidence>
<keyword evidence="3" id="KW-1185">Reference proteome</keyword>
<dbReference type="EMBL" id="KL363410">
    <property type="protein sequence ID" value="KFD45910.1"/>
    <property type="molecule type" value="Genomic_DNA"/>
</dbReference>
<dbReference type="Proteomes" id="UP000030764">
    <property type="component" value="Unassembled WGS sequence"/>
</dbReference>
<organism evidence="2 3">
    <name type="scientific">Trichuris suis</name>
    <name type="common">pig whipworm</name>
    <dbReference type="NCBI Taxonomy" id="68888"/>
    <lineage>
        <taxon>Eukaryota</taxon>
        <taxon>Metazoa</taxon>
        <taxon>Ecdysozoa</taxon>
        <taxon>Nematoda</taxon>
        <taxon>Enoplea</taxon>
        <taxon>Dorylaimia</taxon>
        <taxon>Trichinellida</taxon>
        <taxon>Trichuridae</taxon>
        <taxon>Trichuris</taxon>
    </lineage>
</organism>
<protein>
    <submittedName>
        <fullName evidence="2">Uncharacterized protein</fullName>
    </submittedName>
</protein>
<reference evidence="2 3" key="1">
    <citation type="journal article" date="2014" name="Nat. Genet.">
        <title>Genome and transcriptome of the porcine whipworm Trichuris suis.</title>
        <authorList>
            <person name="Jex A.R."/>
            <person name="Nejsum P."/>
            <person name="Schwarz E.M."/>
            <person name="Hu L."/>
            <person name="Young N.D."/>
            <person name="Hall R.S."/>
            <person name="Korhonen P.K."/>
            <person name="Liao S."/>
            <person name="Thamsborg S."/>
            <person name="Xia J."/>
            <person name="Xu P."/>
            <person name="Wang S."/>
            <person name="Scheerlinck J.P."/>
            <person name="Hofmann A."/>
            <person name="Sternberg P.W."/>
            <person name="Wang J."/>
            <person name="Gasser R.B."/>
        </authorList>
    </citation>
    <scope>NUCLEOTIDE SEQUENCE [LARGE SCALE GENOMIC DNA]</scope>
    <source>
        <strain evidence="2">DCEP-RM93M</strain>
    </source>
</reference>